<dbReference type="SMART" id="SM00226">
    <property type="entry name" value="LMWPc"/>
    <property type="match status" value="1"/>
</dbReference>
<sequence length="187" mass="20818">MYCLNHCPLMQNLLDTKNKSLSILVVCTGNLCRSPMAEIILREKIRQQKLNISVSSAGTIKMKGKTTPDEKALQALRSQGYCLAVSQVRQITQQDFIDYDLIYAMDKTNLADLIDLCPLSCRSKLGLFLSHAPTTEKEVPDPYQRNMTVFHQTAALIEAGALALIEYWGKNGMATSNNAITNQESMT</sequence>
<proteinExistence type="inferred from homology"/>
<dbReference type="SUPFAM" id="SSF52788">
    <property type="entry name" value="Phosphotyrosine protein phosphatases I"/>
    <property type="match status" value="1"/>
</dbReference>
<feature type="active site" evidence="5">
    <location>
        <position position="33"/>
    </location>
</feature>
<evidence type="ECO:0000256" key="1">
    <source>
        <dbReference type="ARBA" id="ARBA00011063"/>
    </source>
</evidence>
<dbReference type="CDD" id="cd16343">
    <property type="entry name" value="LMWPTP"/>
    <property type="match status" value="1"/>
</dbReference>
<dbReference type="PANTHER" id="PTHR11717:SF7">
    <property type="entry name" value="LOW MOLECULAR WEIGHT PHOSPHOTYROSINE PROTEIN PHOSPHATASE"/>
    <property type="match status" value="1"/>
</dbReference>
<organism evidence="7">
    <name type="scientific">Vibrio cholerae</name>
    <dbReference type="NCBI Taxonomy" id="666"/>
    <lineage>
        <taxon>Bacteria</taxon>
        <taxon>Pseudomonadati</taxon>
        <taxon>Pseudomonadota</taxon>
        <taxon>Gammaproteobacteria</taxon>
        <taxon>Vibrionales</taxon>
        <taxon>Vibrionaceae</taxon>
        <taxon>Vibrio</taxon>
    </lineage>
</organism>
<evidence type="ECO:0000256" key="4">
    <source>
        <dbReference type="ARBA" id="ARBA00022912"/>
    </source>
</evidence>
<dbReference type="PANTHER" id="PTHR11717">
    <property type="entry name" value="LOW MOLECULAR WEIGHT PROTEIN TYROSINE PHOSPHATASE"/>
    <property type="match status" value="1"/>
</dbReference>
<protein>
    <recommendedName>
        <fullName evidence="2">protein-tyrosine-phosphatase</fullName>
        <ecNumber evidence="2">3.1.3.48</ecNumber>
    </recommendedName>
</protein>
<dbReference type="Gene3D" id="3.40.50.2300">
    <property type="match status" value="1"/>
</dbReference>
<dbReference type="EMBL" id="MF498890">
    <property type="protein sequence ID" value="ATV90538.1"/>
    <property type="molecule type" value="Genomic_DNA"/>
</dbReference>
<reference evidence="7" key="1">
    <citation type="submission" date="2017-07" db="EMBL/GenBank/DDBJ databases">
        <title>Structure of vps and msh gene clusters in Vibrio cholerae strains with different ability of biofilm formation.</title>
        <authorList>
            <person name="Monakhova E.V."/>
            <person name="Pisanov R.V."/>
            <person name="Titova S.V."/>
        </authorList>
    </citation>
    <scope>NUCLEOTIDE SEQUENCE</scope>
    <source>
        <strain evidence="8">19308</strain>
        <strain evidence="7">434</strain>
    </source>
</reference>
<evidence type="ECO:0000256" key="3">
    <source>
        <dbReference type="ARBA" id="ARBA00022801"/>
    </source>
</evidence>
<keyword evidence="4" id="KW-0904">Protein phosphatase</keyword>
<dbReference type="InterPro" id="IPR036196">
    <property type="entry name" value="Ptyr_pPase_sf"/>
</dbReference>
<accession>A0A2H4NFD5</accession>
<dbReference type="AlphaFoldDB" id="A0A2H4NFD5"/>
<dbReference type="EMBL" id="MF498891">
    <property type="protein sequence ID" value="ATV90576.1"/>
    <property type="molecule type" value="Genomic_DNA"/>
</dbReference>
<name>A0A2H4NFD5_VIBCL</name>
<evidence type="ECO:0000259" key="6">
    <source>
        <dbReference type="SMART" id="SM00226"/>
    </source>
</evidence>
<dbReference type="InterPro" id="IPR050438">
    <property type="entry name" value="LMW_PTPase"/>
</dbReference>
<dbReference type="GO" id="GO:0004725">
    <property type="term" value="F:protein tyrosine phosphatase activity"/>
    <property type="evidence" value="ECO:0007669"/>
    <property type="project" value="UniProtKB-EC"/>
</dbReference>
<feature type="active site" description="Nucleophile" evidence="5">
    <location>
        <position position="27"/>
    </location>
</feature>
<dbReference type="PRINTS" id="PR00719">
    <property type="entry name" value="LMWPTPASE"/>
</dbReference>
<dbReference type="Pfam" id="PF01451">
    <property type="entry name" value="LMWPc"/>
    <property type="match status" value="1"/>
</dbReference>
<dbReference type="InterPro" id="IPR023485">
    <property type="entry name" value="Ptyr_pPase"/>
</dbReference>
<comment type="similarity">
    <text evidence="1">Belongs to the low molecular weight phosphotyrosine protein phosphatase family.</text>
</comment>
<feature type="domain" description="Phosphotyrosine protein phosphatase I" evidence="6">
    <location>
        <begin position="21"/>
        <end position="167"/>
    </location>
</feature>
<dbReference type="InterPro" id="IPR017867">
    <property type="entry name" value="Tyr_phospatase_low_mol_wt"/>
</dbReference>
<evidence type="ECO:0000313" key="7">
    <source>
        <dbReference type="EMBL" id="ATV90538.1"/>
    </source>
</evidence>
<evidence type="ECO:0000313" key="8">
    <source>
        <dbReference type="EMBL" id="ATV90576.1"/>
    </source>
</evidence>
<dbReference type="EC" id="3.1.3.48" evidence="2"/>
<evidence type="ECO:0000256" key="2">
    <source>
        <dbReference type="ARBA" id="ARBA00013064"/>
    </source>
</evidence>
<feature type="active site" description="Proton donor" evidence="5">
    <location>
        <position position="141"/>
    </location>
</feature>
<keyword evidence="3" id="KW-0378">Hydrolase</keyword>
<evidence type="ECO:0000256" key="5">
    <source>
        <dbReference type="PIRSR" id="PIRSR617867-1"/>
    </source>
</evidence>